<dbReference type="InterPro" id="IPR036513">
    <property type="entry name" value="STAS_dom_sf"/>
</dbReference>
<dbReference type="InterPro" id="IPR000700">
    <property type="entry name" value="PAS-assoc_C"/>
</dbReference>
<keyword evidence="5" id="KW-1185">Reference proteome</keyword>
<dbReference type="CDD" id="cd00130">
    <property type="entry name" value="PAS"/>
    <property type="match status" value="1"/>
</dbReference>
<dbReference type="PANTHER" id="PTHR33745:SF3">
    <property type="entry name" value="RSBT CO-ANTAGONIST PROTEIN RSBRC"/>
    <property type="match status" value="1"/>
</dbReference>
<feature type="domain" description="STAS" evidence="3">
    <location>
        <begin position="191"/>
        <end position="302"/>
    </location>
</feature>
<dbReference type="Proteomes" id="UP000199400">
    <property type="component" value="Unassembled WGS sequence"/>
</dbReference>
<dbReference type="InterPro" id="IPR051932">
    <property type="entry name" value="Bact_StressResp_Reg"/>
</dbReference>
<dbReference type="RefSeq" id="WP_170135986.1">
    <property type="nucleotide sequence ID" value="NZ_FOMX01000044.1"/>
</dbReference>
<dbReference type="PROSITE" id="PS50801">
    <property type="entry name" value="STAS"/>
    <property type="match status" value="1"/>
</dbReference>
<dbReference type="PANTHER" id="PTHR33745">
    <property type="entry name" value="RSBT ANTAGONIST PROTEIN RSBS-RELATED"/>
    <property type="match status" value="1"/>
</dbReference>
<dbReference type="Pfam" id="PF08447">
    <property type="entry name" value="PAS_3"/>
    <property type="match status" value="1"/>
</dbReference>
<evidence type="ECO:0000259" key="2">
    <source>
        <dbReference type="PROSITE" id="PS50113"/>
    </source>
</evidence>
<dbReference type="AlphaFoldDB" id="A0A1I2HJW4"/>
<dbReference type="Gene3D" id="3.30.450.20">
    <property type="entry name" value="PAS domain"/>
    <property type="match status" value="1"/>
</dbReference>
<dbReference type="InterPro" id="IPR013655">
    <property type="entry name" value="PAS_fold_3"/>
</dbReference>
<dbReference type="InterPro" id="IPR001610">
    <property type="entry name" value="PAC"/>
</dbReference>
<dbReference type="InterPro" id="IPR035965">
    <property type="entry name" value="PAS-like_dom_sf"/>
</dbReference>
<dbReference type="SMART" id="SM00086">
    <property type="entry name" value="PAC"/>
    <property type="match status" value="1"/>
</dbReference>
<dbReference type="Gene3D" id="3.30.750.24">
    <property type="entry name" value="STAS domain"/>
    <property type="match status" value="1"/>
</dbReference>
<gene>
    <name evidence="4" type="ORF">SAMN02745121_08048</name>
</gene>
<proteinExistence type="predicted"/>
<dbReference type="SUPFAM" id="SSF52091">
    <property type="entry name" value="SpoIIaa-like"/>
    <property type="match status" value="1"/>
</dbReference>
<dbReference type="CDD" id="cd07041">
    <property type="entry name" value="STAS_RsbR_RsbS_like"/>
    <property type="match status" value="1"/>
</dbReference>
<dbReference type="InterPro" id="IPR000014">
    <property type="entry name" value="PAS"/>
</dbReference>
<dbReference type="PROSITE" id="PS50113">
    <property type="entry name" value="PAC"/>
    <property type="match status" value="1"/>
</dbReference>
<dbReference type="InterPro" id="IPR002645">
    <property type="entry name" value="STAS_dom"/>
</dbReference>
<keyword evidence="1" id="KW-0597">Phosphoprotein</keyword>
<reference evidence="5" key="1">
    <citation type="submission" date="2016-10" db="EMBL/GenBank/DDBJ databases">
        <authorList>
            <person name="Varghese N."/>
            <person name="Submissions S."/>
        </authorList>
    </citation>
    <scope>NUCLEOTIDE SEQUENCE [LARGE SCALE GENOMIC DNA]</scope>
    <source>
        <strain evidence="5">ATCC 25963</strain>
    </source>
</reference>
<accession>A0A1I2HJW4</accession>
<organism evidence="4 5">
    <name type="scientific">Nannocystis exedens</name>
    <dbReference type="NCBI Taxonomy" id="54"/>
    <lineage>
        <taxon>Bacteria</taxon>
        <taxon>Pseudomonadati</taxon>
        <taxon>Myxococcota</taxon>
        <taxon>Polyangia</taxon>
        <taxon>Nannocystales</taxon>
        <taxon>Nannocystaceae</taxon>
        <taxon>Nannocystis</taxon>
    </lineage>
</organism>
<evidence type="ECO:0000313" key="5">
    <source>
        <dbReference type="Proteomes" id="UP000199400"/>
    </source>
</evidence>
<name>A0A1I2HJW4_9BACT</name>
<dbReference type="SMART" id="SM00091">
    <property type="entry name" value="PAS"/>
    <property type="match status" value="1"/>
</dbReference>
<evidence type="ECO:0000313" key="4">
    <source>
        <dbReference type="EMBL" id="SFF30605.1"/>
    </source>
</evidence>
<protein>
    <submittedName>
        <fullName evidence="4">PAS domain S-box-containing protein</fullName>
    </submittedName>
</protein>
<evidence type="ECO:0000259" key="3">
    <source>
        <dbReference type="PROSITE" id="PS50801"/>
    </source>
</evidence>
<dbReference type="Pfam" id="PF01740">
    <property type="entry name" value="STAS"/>
    <property type="match status" value="1"/>
</dbReference>
<dbReference type="NCBIfam" id="TIGR00229">
    <property type="entry name" value="sensory_box"/>
    <property type="match status" value="1"/>
</dbReference>
<evidence type="ECO:0000256" key="1">
    <source>
        <dbReference type="ARBA" id="ARBA00022553"/>
    </source>
</evidence>
<dbReference type="STRING" id="54.SAMN02745121_08048"/>
<feature type="domain" description="PAC" evidence="2">
    <location>
        <begin position="130"/>
        <end position="182"/>
    </location>
</feature>
<sequence length="305" mass="33458">MSDVDSRIQELVRRVRGIADAGAPEPIAVPGDDALGELEREVNRLIRASDARLQERLLFAVGPVVVFRWQNREGWPIEYVSPNVATLTGYPLEDISSGRRPYASLIHEADLPRVFEEVTTHSKAGAAWFVHQPYRILHADGRALWVADYTVILRDDRNEITHYFGYIMDITDQVEQMSRLRAQEQVIERIGSPILQVGRGVLAVPVLGGLYGDRAARMTDDLLSAISRTGARTAILDLTGLQEIDTPTVESLLRTSRAVGLLGCRCVLSGISPVVATLIVKLGLEAQSLTTVATLQDALELALGS</sequence>
<dbReference type="SUPFAM" id="SSF55785">
    <property type="entry name" value="PYP-like sensor domain (PAS domain)"/>
    <property type="match status" value="1"/>
</dbReference>
<dbReference type="EMBL" id="FOMX01000044">
    <property type="protein sequence ID" value="SFF30605.1"/>
    <property type="molecule type" value="Genomic_DNA"/>
</dbReference>